<evidence type="ECO:0000313" key="2">
    <source>
        <dbReference type="Proteomes" id="UP000614334"/>
    </source>
</evidence>
<protein>
    <submittedName>
        <fullName evidence="1">Uncharacterized protein</fullName>
    </submittedName>
</protein>
<evidence type="ECO:0000313" key="1">
    <source>
        <dbReference type="EMBL" id="KAF8761916.1"/>
    </source>
</evidence>
<comment type="caution">
    <text evidence="1">The sequence shown here is derived from an EMBL/GenBank/DDBJ whole genome shotgun (WGS) entry which is preliminary data.</text>
</comment>
<sequence>MKGTHAPAAFATDHHFYQSLDYVAAIFRCACPDLPGKPINLAALMLGSNTSLRWFACLDVLHSILSAKPTHFQYDVPFSIELCNQVQASASFQAVQGVPDQLIMFFAWVNSLCETPAGDSPEVIAWAEEILPQIRFAGGETGDALLHLTVVAVYNPTTAELTVMTLSRPCVDPTLMILGWYGLKGYDTCDQWDETRSESGPLFGPDDDRAYFMASLIRFKHIRQQSSLYTIVRLES</sequence>
<gene>
    <name evidence="1" type="ORF">RHS01_01294</name>
</gene>
<dbReference type="Proteomes" id="UP000614334">
    <property type="component" value="Unassembled WGS sequence"/>
</dbReference>
<dbReference type="AlphaFoldDB" id="A0A8H7INZ1"/>
<name>A0A8H7INZ1_9AGAM</name>
<dbReference type="EMBL" id="JACYCF010000001">
    <property type="protein sequence ID" value="KAF8761916.1"/>
    <property type="molecule type" value="Genomic_DNA"/>
</dbReference>
<accession>A0A8H7INZ1</accession>
<proteinExistence type="predicted"/>
<reference evidence="1" key="1">
    <citation type="submission" date="2020-09" db="EMBL/GenBank/DDBJ databases">
        <title>Comparative genome analyses of four rice-infecting Rhizoctonia solani isolates reveal extensive enrichment of homogalacturonan modification genes.</title>
        <authorList>
            <person name="Lee D.-Y."/>
            <person name="Jeon J."/>
            <person name="Kim K.-T."/>
            <person name="Cheong K."/>
            <person name="Song H."/>
            <person name="Choi G."/>
            <person name="Ko J."/>
            <person name="Opiyo S.O."/>
            <person name="Zuo S."/>
            <person name="Madhav S."/>
            <person name="Lee Y.-H."/>
            <person name="Wang G.-L."/>
        </authorList>
    </citation>
    <scope>NUCLEOTIDE SEQUENCE</scope>
    <source>
        <strain evidence="1">AG1-IA B2</strain>
    </source>
</reference>
<organism evidence="1 2">
    <name type="scientific">Rhizoctonia solani</name>
    <dbReference type="NCBI Taxonomy" id="456999"/>
    <lineage>
        <taxon>Eukaryota</taxon>
        <taxon>Fungi</taxon>
        <taxon>Dikarya</taxon>
        <taxon>Basidiomycota</taxon>
        <taxon>Agaricomycotina</taxon>
        <taxon>Agaricomycetes</taxon>
        <taxon>Cantharellales</taxon>
        <taxon>Ceratobasidiaceae</taxon>
        <taxon>Rhizoctonia</taxon>
    </lineage>
</organism>